<protein>
    <submittedName>
        <fullName evidence="2">PadR family transcriptional regulator</fullName>
    </submittedName>
</protein>
<evidence type="ECO:0000313" key="2">
    <source>
        <dbReference type="EMBL" id="MFN2976019.1"/>
    </source>
</evidence>
<name>A0ABW9KJV0_9BACT</name>
<dbReference type="InterPro" id="IPR036388">
    <property type="entry name" value="WH-like_DNA-bd_sf"/>
</dbReference>
<reference evidence="2 3" key="1">
    <citation type="submission" date="2024-12" db="EMBL/GenBank/DDBJ databases">
        <authorList>
            <person name="Lee Y."/>
        </authorList>
    </citation>
    <scope>NUCLEOTIDE SEQUENCE [LARGE SCALE GENOMIC DNA]</scope>
    <source>
        <strain evidence="2 3">03SUJ4</strain>
    </source>
</reference>
<dbReference type="InterPro" id="IPR005149">
    <property type="entry name" value="Tscrpt_reg_PadR_N"/>
</dbReference>
<proteinExistence type="predicted"/>
<dbReference type="Proteomes" id="UP001634747">
    <property type="component" value="Unassembled WGS sequence"/>
</dbReference>
<dbReference type="SUPFAM" id="SSF46785">
    <property type="entry name" value="Winged helix' DNA-binding domain"/>
    <property type="match status" value="1"/>
</dbReference>
<evidence type="ECO:0000313" key="3">
    <source>
        <dbReference type="Proteomes" id="UP001634747"/>
    </source>
</evidence>
<organism evidence="2 3">
    <name type="scientific">Terriglobus aquaticus</name>
    <dbReference type="NCBI Taxonomy" id="940139"/>
    <lineage>
        <taxon>Bacteria</taxon>
        <taxon>Pseudomonadati</taxon>
        <taxon>Acidobacteriota</taxon>
        <taxon>Terriglobia</taxon>
        <taxon>Terriglobales</taxon>
        <taxon>Acidobacteriaceae</taxon>
        <taxon>Terriglobus</taxon>
    </lineage>
</organism>
<accession>A0ABW9KJV0</accession>
<dbReference type="Pfam" id="PF03551">
    <property type="entry name" value="PadR"/>
    <property type="match status" value="1"/>
</dbReference>
<feature type="domain" description="Transcription regulator PadR N-terminal" evidence="1">
    <location>
        <begin position="18"/>
        <end position="84"/>
    </location>
</feature>
<dbReference type="Gene3D" id="1.10.10.10">
    <property type="entry name" value="Winged helix-like DNA-binding domain superfamily/Winged helix DNA-binding domain"/>
    <property type="match status" value="1"/>
</dbReference>
<dbReference type="EMBL" id="JBJYXY010000001">
    <property type="protein sequence ID" value="MFN2976019.1"/>
    <property type="molecule type" value="Genomic_DNA"/>
</dbReference>
<sequence>MVGEFEYLVLTAVARLGDEAYGAAIRRLLAASGRQASIGALYTTLDRMEAKGLVQTWMGEATAERGGRAKRMVRLTPNGVREAKEFFRTVTRVSRGVAWAE</sequence>
<dbReference type="InterPro" id="IPR036390">
    <property type="entry name" value="WH_DNA-bd_sf"/>
</dbReference>
<keyword evidence="3" id="KW-1185">Reference proteome</keyword>
<evidence type="ECO:0000259" key="1">
    <source>
        <dbReference type="Pfam" id="PF03551"/>
    </source>
</evidence>
<comment type="caution">
    <text evidence="2">The sequence shown here is derived from an EMBL/GenBank/DDBJ whole genome shotgun (WGS) entry which is preliminary data.</text>
</comment>
<gene>
    <name evidence="2" type="ORF">ACK2TP_09615</name>
</gene>
<dbReference type="RefSeq" id="WP_263412481.1">
    <property type="nucleotide sequence ID" value="NZ_BAABBH010000001.1"/>
</dbReference>